<reference evidence="13" key="2">
    <citation type="submission" date="2018-02" db="EMBL/GenBank/DDBJ databases">
        <title>Complete genome sequence of the Methanococcus maripaludis type strain JJ (DSM 2067), a model for selenoprotein synthesis in Archaea.</title>
        <authorList>
            <person name="Poehlein A."/>
            <person name="Heym D."/>
            <person name="Quitzke V."/>
            <person name="Fersch J."/>
            <person name="Daniel R."/>
            <person name="Rother M."/>
        </authorList>
    </citation>
    <scope>NUCLEOTIDE SEQUENCE [LARGE SCALE GENOMIC DNA]</scope>
    <source>
        <strain evidence="13">DSM 2067</strain>
    </source>
</reference>
<evidence type="ECO:0000256" key="5">
    <source>
        <dbReference type="ARBA" id="ARBA00022723"/>
    </source>
</evidence>
<dbReference type="EMBL" id="JACHED010000001">
    <property type="protein sequence ID" value="MBB6496885.1"/>
    <property type="molecule type" value="Genomic_DNA"/>
</dbReference>
<dbReference type="Pfam" id="PF01336">
    <property type="entry name" value="tRNA_anti-codon"/>
    <property type="match status" value="1"/>
</dbReference>
<evidence type="ECO:0000256" key="3">
    <source>
        <dbReference type="ARBA" id="ARBA00022490"/>
    </source>
</evidence>
<dbReference type="KEGG" id="mmad:MMJJ_12200"/>
<dbReference type="InterPro" id="IPR012340">
    <property type="entry name" value="NA-bd_OB-fold"/>
</dbReference>
<feature type="binding site" evidence="11">
    <location>
        <position position="221"/>
    </location>
    <ligand>
        <name>L-aspartate</name>
        <dbReference type="ChEBI" id="CHEBI:29991"/>
    </ligand>
</feature>
<dbReference type="GO" id="GO:0017101">
    <property type="term" value="C:aminoacyl-tRNA synthetase multienzyme complex"/>
    <property type="evidence" value="ECO:0007669"/>
    <property type="project" value="TreeGrafter"/>
</dbReference>
<comment type="catalytic activity">
    <reaction evidence="11">
        <text>tRNA(Asx) + L-aspartate + ATP = L-aspartyl-tRNA(Asx) + AMP + diphosphate</text>
        <dbReference type="Rhea" id="RHEA:18349"/>
        <dbReference type="Rhea" id="RHEA-COMP:9710"/>
        <dbReference type="Rhea" id="RHEA-COMP:9711"/>
        <dbReference type="ChEBI" id="CHEBI:29991"/>
        <dbReference type="ChEBI" id="CHEBI:30616"/>
        <dbReference type="ChEBI" id="CHEBI:33019"/>
        <dbReference type="ChEBI" id="CHEBI:78442"/>
        <dbReference type="ChEBI" id="CHEBI:78516"/>
        <dbReference type="ChEBI" id="CHEBI:456215"/>
        <dbReference type="EC" id="6.1.1.23"/>
    </reaction>
</comment>
<feature type="binding site" evidence="11">
    <location>
        <begin position="221"/>
        <end position="223"/>
    </location>
    <ligand>
        <name>ATP</name>
        <dbReference type="ChEBI" id="CHEBI:30616"/>
    </ligand>
</feature>
<evidence type="ECO:0000313" key="26">
    <source>
        <dbReference type="Proteomes" id="UP000590564"/>
    </source>
</evidence>
<evidence type="ECO:0000313" key="17">
    <source>
        <dbReference type="EMBL" id="MBA2863110.1"/>
    </source>
</evidence>
<dbReference type="FunFam" id="3.30.930.10:FF:000038">
    <property type="entry name" value="Aspartate--tRNA ligase"/>
    <property type="match status" value="1"/>
</dbReference>
<dbReference type="EMBL" id="JACDUP010000001">
    <property type="protein sequence ID" value="MBA2867951.1"/>
    <property type="molecule type" value="Genomic_DNA"/>
</dbReference>
<comment type="cofactor">
    <cofactor evidence="11">
        <name>Mg(2+)</name>
        <dbReference type="ChEBI" id="CHEBI:18420"/>
    </cofactor>
    <text evidence="11">Binds 3 Mg(2+) cations per subunit. The strongest magnesium site (Mg1) is bound to the beta- and gamma-phosphates of ATP and four water molecules complete its coordination sphere.</text>
</comment>
<keyword evidence="6 11" id="KW-0547">Nucleotide-binding</keyword>
<reference evidence="21 22" key="3">
    <citation type="submission" date="2020-07" db="EMBL/GenBank/DDBJ databases">
        <title>Genomic Encyclopedia of Type Strains, Phase IV (KMG-V): Genome sequencing to study the core and pangenomes of soil and plant-associated prokaryotes.</title>
        <authorList>
            <person name="Whitman W."/>
        </authorList>
    </citation>
    <scope>NUCLEOTIDE SEQUENCE [LARGE SCALE GENOMIC DNA]</scope>
    <source>
        <strain evidence="14 22">A4</strain>
        <strain evidence="17 23">C13</strain>
        <strain evidence="18 25">C14</strain>
        <strain evidence="16 24">C9</strain>
        <strain evidence="19 26">D1</strain>
        <strain evidence="15 21">S1</strain>
    </source>
</reference>
<dbReference type="Proteomes" id="UP000568063">
    <property type="component" value="Unassembled WGS sequence"/>
</dbReference>
<dbReference type="GO" id="GO:0004815">
    <property type="term" value="F:aspartate-tRNA ligase activity"/>
    <property type="evidence" value="ECO:0007669"/>
    <property type="project" value="UniProtKB-UniRule"/>
</dbReference>
<dbReference type="SUPFAM" id="SSF50249">
    <property type="entry name" value="Nucleic acid-binding proteins"/>
    <property type="match status" value="1"/>
</dbReference>
<evidence type="ECO:0000256" key="8">
    <source>
        <dbReference type="ARBA" id="ARBA00022842"/>
    </source>
</evidence>
<evidence type="ECO:0000313" key="14">
    <source>
        <dbReference type="EMBL" id="MBA2839598.1"/>
    </source>
</evidence>
<dbReference type="Pfam" id="PF00152">
    <property type="entry name" value="tRNA-synt_2"/>
    <property type="match status" value="1"/>
</dbReference>
<evidence type="ECO:0000256" key="11">
    <source>
        <dbReference type="HAMAP-Rule" id="MF_02075"/>
    </source>
</evidence>
<comment type="subunit">
    <text evidence="11">Homodimer.</text>
</comment>
<comment type="subcellular location">
    <subcellularLocation>
        <location evidence="1 11">Cytoplasm</location>
    </subcellularLocation>
</comment>
<evidence type="ECO:0000313" key="25">
    <source>
        <dbReference type="Proteomes" id="UP000571751"/>
    </source>
</evidence>
<dbReference type="EMBL" id="JACDUO010000001">
    <property type="protein sequence ID" value="MBA2863110.1"/>
    <property type="molecule type" value="Genomic_DNA"/>
</dbReference>
<accession>A0A2L1CB62</accession>
<dbReference type="PANTHER" id="PTHR43450">
    <property type="entry name" value="ASPARTYL-TRNA SYNTHETASE"/>
    <property type="match status" value="1"/>
</dbReference>
<evidence type="ECO:0000256" key="4">
    <source>
        <dbReference type="ARBA" id="ARBA00022598"/>
    </source>
</evidence>
<feature type="binding site" evidence="11">
    <location>
        <position position="177"/>
    </location>
    <ligand>
        <name>L-aspartate</name>
        <dbReference type="ChEBI" id="CHEBI:29991"/>
    </ligand>
</feature>
<feature type="binding site" evidence="11">
    <location>
        <position position="362"/>
    </location>
    <ligand>
        <name>Mg(2+)</name>
        <dbReference type="ChEBI" id="CHEBI:18420"/>
        <label>2</label>
    </ligand>
</feature>
<dbReference type="Proteomes" id="UP000567099">
    <property type="component" value="Unassembled WGS sequence"/>
</dbReference>
<name>A0A2L1CB62_METMI</name>
<dbReference type="EMBL" id="CP026606">
    <property type="protein sequence ID" value="AVB76601.1"/>
    <property type="molecule type" value="Genomic_DNA"/>
</dbReference>
<feature type="binding site" evidence="11">
    <location>
        <position position="369"/>
    </location>
    <ligand>
        <name>L-aspartate</name>
        <dbReference type="ChEBI" id="CHEBI:29991"/>
    </ligand>
</feature>
<dbReference type="Proteomes" id="UP000571751">
    <property type="component" value="Unassembled WGS sequence"/>
</dbReference>
<dbReference type="PROSITE" id="PS50862">
    <property type="entry name" value="AA_TRNA_LIGASE_II"/>
    <property type="match status" value="1"/>
</dbReference>
<dbReference type="Gene3D" id="3.30.930.10">
    <property type="entry name" value="Bira Bifunctional Protein, Domain 2"/>
    <property type="match status" value="1"/>
</dbReference>
<evidence type="ECO:0000259" key="12">
    <source>
        <dbReference type="PROSITE" id="PS50862"/>
    </source>
</evidence>
<dbReference type="GO" id="GO:0006422">
    <property type="term" value="P:aspartyl-tRNA aminoacylation"/>
    <property type="evidence" value="ECO:0007669"/>
    <property type="project" value="UniProtKB-UniRule"/>
</dbReference>
<feature type="domain" description="Aminoacyl-transfer RNA synthetases class-II family profile" evidence="12">
    <location>
        <begin position="144"/>
        <end position="439"/>
    </location>
</feature>
<feature type="binding site" evidence="11">
    <location>
        <position position="362"/>
    </location>
    <ligand>
        <name>ATP</name>
        <dbReference type="ChEBI" id="CHEBI:30616"/>
    </ligand>
</feature>
<dbReference type="CDD" id="cd00776">
    <property type="entry name" value="AsxRS_core"/>
    <property type="match status" value="1"/>
</dbReference>
<dbReference type="InterPro" id="IPR006195">
    <property type="entry name" value="aa-tRNA-synth_II"/>
</dbReference>
<dbReference type="Proteomes" id="UP000239462">
    <property type="component" value="Chromosome"/>
</dbReference>
<feature type="binding site" evidence="11">
    <location>
        <begin position="410"/>
        <end position="413"/>
    </location>
    <ligand>
        <name>ATP</name>
        <dbReference type="ChEBI" id="CHEBI:30616"/>
    </ligand>
</feature>
<evidence type="ECO:0000313" key="20">
    <source>
        <dbReference type="Proteomes" id="UP000239462"/>
    </source>
</evidence>
<feature type="region of interest" description="Aspartate" evidence="11">
    <location>
        <begin position="199"/>
        <end position="202"/>
    </location>
</feature>
<dbReference type="PANTHER" id="PTHR43450:SF1">
    <property type="entry name" value="ASPARTATE--TRNA LIGASE, CYTOPLASMIC"/>
    <property type="match status" value="1"/>
</dbReference>
<dbReference type="InterPro" id="IPR004364">
    <property type="entry name" value="Aa-tRNA-synt_II"/>
</dbReference>
<dbReference type="NCBIfam" id="TIGR00458">
    <property type="entry name" value="aspS_nondisc"/>
    <property type="match status" value="1"/>
</dbReference>
<feature type="binding site" evidence="11">
    <location>
        <position position="365"/>
    </location>
    <ligand>
        <name>L-aspartate</name>
        <dbReference type="ChEBI" id="CHEBI:29991"/>
    </ligand>
</feature>
<dbReference type="NCBIfam" id="NF003483">
    <property type="entry name" value="PRK05159.1"/>
    <property type="match status" value="1"/>
</dbReference>
<dbReference type="GO" id="GO:0003723">
    <property type="term" value="F:RNA binding"/>
    <property type="evidence" value="ECO:0007669"/>
    <property type="project" value="TreeGrafter"/>
</dbReference>
<reference evidence="20" key="1">
    <citation type="journal article" date="2018" name="Genome Announc.">
        <title>Complete Genome Sequence of the Methanococcus maripaludis Type Strain JJ (DSM 2067), a Model for Selenoprotein Synthesis in Archaea.</title>
        <authorList>
            <person name="Poehlein A."/>
            <person name="Heym D."/>
            <person name="Quitzke V."/>
            <person name="Fersch J."/>
            <person name="Daniel R."/>
            <person name="Rother M."/>
        </authorList>
    </citation>
    <scope>NUCLEOTIDE SEQUENCE [LARGE SCALE GENOMIC DNA]</scope>
    <source>
        <strain evidence="20">DSM 2067</strain>
    </source>
</reference>
<comment type="function">
    <text evidence="11">Aspartyl-tRNA synthetase with relaxed tRNA specificity since it is able to aspartylate not only its cognate tRNA(Asp) but also tRNA(Asn). Reaction proceeds in two steps: L-aspartate is first activated by ATP to form Asp-AMP and then transferred to the acceptor end of tRNA(Asp/Asn).</text>
</comment>
<dbReference type="SUPFAM" id="SSF55681">
    <property type="entry name" value="Class II aaRS and biotin synthetases"/>
    <property type="match status" value="1"/>
</dbReference>
<dbReference type="InterPro" id="IPR004523">
    <property type="entry name" value="Asp-tRNA_synthase_2"/>
</dbReference>
<evidence type="ECO:0000313" key="13">
    <source>
        <dbReference type="EMBL" id="AVB76601.1"/>
    </source>
</evidence>
<dbReference type="PRINTS" id="PR01042">
    <property type="entry name" value="TRNASYNTHASP"/>
</dbReference>
<keyword evidence="3 11" id="KW-0963">Cytoplasm</keyword>
<evidence type="ECO:0000256" key="7">
    <source>
        <dbReference type="ARBA" id="ARBA00022840"/>
    </source>
</evidence>
<dbReference type="Proteomes" id="UP000590564">
    <property type="component" value="Unassembled WGS sequence"/>
</dbReference>
<organism evidence="13 20">
    <name type="scientific">Methanococcus maripaludis</name>
    <name type="common">Methanococcus deltae</name>
    <dbReference type="NCBI Taxonomy" id="39152"/>
    <lineage>
        <taxon>Archaea</taxon>
        <taxon>Methanobacteriati</taxon>
        <taxon>Methanobacteriota</taxon>
        <taxon>Methanomada group</taxon>
        <taxon>Methanococci</taxon>
        <taxon>Methanococcales</taxon>
        <taxon>Methanococcaceae</taxon>
        <taxon>Methanococcus</taxon>
    </lineage>
</organism>
<evidence type="ECO:0000256" key="9">
    <source>
        <dbReference type="ARBA" id="ARBA00022917"/>
    </source>
</evidence>
<dbReference type="GO" id="GO:0005524">
    <property type="term" value="F:ATP binding"/>
    <property type="evidence" value="ECO:0007669"/>
    <property type="project" value="UniProtKB-UniRule"/>
</dbReference>
<comment type="caution">
    <text evidence="11">Lacks conserved residue(s) required for the propagation of feature annotation.</text>
</comment>
<comment type="similarity">
    <text evidence="2 11">Belongs to the class-II aminoacyl-tRNA synthetase family. Type 2 subfamily.</text>
</comment>
<dbReference type="GO" id="GO:0000287">
    <property type="term" value="F:magnesium ion binding"/>
    <property type="evidence" value="ECO:0007669"/>
    <property type="project" value="UniProtKB-UniRule"/>
</dbReference>
<dbReference type="Proteomes" id="UP000522365">
    <property type="component" value="Unassembled WGS sequence"/>
</dbReference>
<evidence type="ECO:0000313" key="19">
    <source>
        <dbReference type="EMBL" id="MBB6496885.1"/>
    </source>
</evidence>
<dbReference type="Proteomes" id="UP000563838">
    <property type="component" value="Unassembled WGS sequence"/>
</dbReference>
<dbReference type="Gene3D" id="2.40.50.140">
    <property type="entry name" value="Nucleic acid-binding proteins"/>
    <property type="match status" value="1"/>
</dbReference>
<dbReference type="InterPro" id="IPR002312">
    <property type="entry name" value="Asp/Asn-tRNA-synth_IIb"/>
</dbReference>
<dbReference type="InterPro" id="IPR004365">
    <property type="entry name" value="NA-bd_OB_tRNA"/>
</dbReference>
<dbReference type="EMBL" id="JACDUM010000001">
    <property type="protein sequence ID" value="MBA2859317.1"/>
    <property type="molecule type" value="Genomic_DNA"/>
</dbReference>
<evidence type="ECO:0000313" key="15">
    <source>
        <dbReference type="EMBL" id="MBA2852176.1"/>
    </source>
</evidence>
<protein>
    <recommendedName>
        <fullName evidence="11">Aspartate--tRNA(Asp/Asn) ligase</fullName>
        <ecNumber evidence="11">6.1.1.23</ecNumber>
    </recommendedName>
    <alternativeName>
        <fullName evidence="11">Aspartyl-tRNA synthetase</fullName>
        <shortName evidence="11">AspRS</shortName>
    </alternativeName>
    <alternativeName>
        <fullName evidence="11">Non-discriminating aspartyl-tRNA synthetase</fullName>
        <shortName evidence="11">ND-AspRS</shortName>
    </alternativeName>
</protein>
<evidence type="ECO:0000313" key="18">
    <source>
        <dbReference type="EMBL" id="MBA2867951.1"/>
    </source>
</evidence>
<evidence type="ECO:0000256" key="1">
    <source>
        <dbReference type="ARBA" id="ARBA00004496"/>
    </source>
</evidence>
<evidence type="ECO:0000313" key="22">
    <source>
        <dbReference type="Proteomes" id="UP000563838"/>
    </source>
</evidence>
<keyword evidence="8 11" id="KW-0460">Magnesium</keyword>
<keyword evidence="7 11" id="KW-0067">ATP-binding</keyword>
<proteinExistence type="inferred from homology"/>
<keyword evidence="9 11" id="KW-0648">Protein biosynthesis</keyword>
<evidence type="ECO:0000256" key="2">
    <source>
        <dbReference type="ARBA" id="ARBA00005312"/>
    </source>
</evidence>
<dbReference type="EMBL" id="JACDUI010000001">
    <property type="protein sequence ID" value="MBA2839598.1"/>
    <property type="molecule type" value="Genomic_DNA"/>
</dbReference>
<evidence type="ECO:0000256" key="6">
    <source>
        <dbReference type="ARBA" id="ARBA00022741"/>
    </source>
</evidence>
<dbReference type="HAMAP" id="MF_02075">
    <property type="entry name" value="Asp_tRNA_synth_type2"/>
    <property type="match status" value="1"/>
</dbReference>
<dbReference type="AlphaFoldDB" id="A0A2L1CB62"/>
<evidence type="ECO:0000313" key="16">
    <source>
        <dbReference type="EMBL" id="MBA2859317.1"/>
    </source>
</evidence>
<keyword evidence="5 11" id="KW-0479">Metal-binding</keyword>
<dbReference type="InterPro" id="IPR045864">
    <property type="entry name" value="aa-tRNA-synth_II/BPL/LPL"/>
</dbReference>
<dbReference type="GO" id="GO:0050560">
    <property type="term" value="F:aspartate-tRNA(Asn) ligase activity"/>
    <property type="evidence" value="ECO:0007669"/>
    <property type="project" value="UniProtKB-EC"/>
</dbReference>
<keyword evidence="10 11" id="KW-0030">Aminoacyl-tRNA synthetase</keyword>
<sequence length="439" mass="50217">MVYLIADWRRSHYSKDVIPEMDGQEVTLMGWVHSIRALGKLAFVILRDRAGTIQAVVPKQKVDEETFEIAKKLGKEDIVAIKGKVVANEKAPKGFEVIPIEIRVLNKADAPLPLDPSEKVSAEIDTRLDKRFLDIRRPKIQAIFKIRSEMLKSIRKTFADEGFIEVNTPKLVASATEGGTELFPISYFEKEAFLGQSPQLYKQMMMAGGFDKVFEIAQIFRAEEHNTRRHLNEAISIDSEMSFVNEKDAMAMLEKVVYNCYSDIEYNRPNEIELLELNWEIPEKTFDKVTYTEAIDIAIAKGVEIEWGEDLSRAAERAVGDEMGGLYFITEWPTQTRPFYTLPHKHDNKVCKAFDLMYKELEISSGAQRVHKYDLLVQNISNMGLNPDSFETYLEAFKYGMPPHAGWGLGADRFAMVLTAQDNIRECVLFPRDRQRLTP</sequence>
<dbReference type="EMBL" id="JACDUK010000001">
    <property type="protein sequence ID" value="MBA2852176.1"/>
    <property type="molecule type" value="Genomic_DNA"/>
</dbReference>
<feature type="binding site" evidence="11">
    <location>
        <begin position="229"/>
        <end position="231"/>
    </location>
    <ligand>
        <name>ATP</name>
        <dbReference type="ChEBI" id="CHEBI:30616"/>
    </ligand>
</feature>
<gene>
    <name evidence="13" type="primary">asnS</name>
    <name evidence="11" type="synonym">aspS</name>
    <name evidence="14" type="ORF">HNP87_000110</name>
    <name evidence="15" type="ORF">HNP89_000113</name>
    <name evidence="16" type="ORF">HNP91_000112</name>
    <name evidence="17" type="ORF">HNP94_000110</name>
    <name evidence="18" type="ORF">HNP95_000110</name>
    <name evidence="19" type="ORF">HNP96_000906</name>
    <name evidence="13" type="ORF">MMJJ_12200</name>
</gene>
<evidence type="ECO:0000313" key="23">
    <source>
        <dbReference type="Proteomes" id="UP000567099"/>
    </source>
</evidence>
<dbReference type="GO" id="GO:0005829">
    <property type="term" value="C:cytosol"/>
    <property type="evidence" value="ECO:0007669"/>
    <property type="project" value="TreeGrafter"/>
</dbReference>
<keyword evidence="4 11" id="KW-0436">Ligase</keyword>
<dbReference type="EC" id="6.1.1.23" evidence="11"/>
<dbReference type="CDD" id="cd04316">
    <property type="entry name" value="ND_PkAspRS_like_N"/>
    <property type="match status" value="1"/>
</dbReference>
<feature type="binding site" evidence="11">
    <location>
        <position position="362"/>
    </location>
    <ligand>
        <name>Mg(2+)</name>
        <dbReference type="ChEBI" id="CHEBI:18420"/>
        <label>3</label>
    </ligand>
</feature>
<evidence type="ECO:0000313" key="21">
    <source>
        <dbReference type="Proteomes" id="UP000522365"/>
    </source>
</evidence>
<evidence type="ECO:0000313" key="24">
    <source>
        <dbReference type="Proteomes" id="UP000568063"/>
    </source>
</evidence>
<evidence type="ECO:0000256" key="10">
    <source>
        <dbReference type="ARBA" id="ARBA00023146"/>
    </source>
</evidence>
<feature type="site" description="Important for tRNA non-discrimination" evidence="11">
    <location>
        <position position="92"/>
    </location>
</feature>
<feature type="binding site" evidence="11">
    <location>
        <position position="365"/>
    </location>
    <ligand>
        <name>Mg(2+)</name>
        <dbReference type="ChEBI" id="CHEBI:18420"/>
        <label>2</label>
    </ligand>
</feature>